<evidence type="ECO:0000256" key="5">
    <source>
        <dbReference type="ARBA" id="ARBA00023136"/>
    </source>
</evidence>
<evidence type="ECO:0000256" key="6">
    <source>
        <dbReference type="ARBA" id="ARBA00023276"/>
    </source>
</evidence>
<keyword evidence="6" id="KW-0604">Photosystem II</keyword>
<name>A0A3G2R091_9STRA</name>
<dbReference type="GO" id="GO:0015979">
    <property type="term" value="P:photosynthesis"/>
    <property type="evidence" value="ECO:0007669"/>
    <property type="project" value="UniProtKB-KW"/>
</dbReference>
<dbReference type="EMBL" id="MH795132">
    <property type="protein sequence ID" value="AYO28679.1"/>
    <property type="molecule type" value="Genomic_DNA"/>
</dbReference>
<evidence type="ECO:0000313" key="8">
    <source>
        <dbReference type="EMBL" id="AYO28679.1"/>
    </source>
</evidence>
<dbReference type="GO" id="GO:0009523">
    <property type="term" value="C:photosystem II"/>
    <property type="evidence" value="ECO:0007669"/>
    <property type="project" value="UniProtKB-KW"/>
</dbReference>
<evidence type="ECO:0000256" key="7">
    <source>
        <dbReference type="SAM" id="Phobius"/>
    </source>
</evidence>
<keyword evidence="3 7" id="KW-0812">Transmembrane</keyword>
<organism evidence="8">
    <name type="scientific">Neotessella volvocina</name>
    <dbReference type="NCBI Taxonomy" id="52559"/>
    <lineage>
        <taxon>Eukaryota</taxon>
        <taxon>Sar</taxon>
        <taxon>Stramenopiles</taxon>
        <taxon>Ochrophyta</taxon>
        <taxon>Synurophyceae</taxon>
        <taxon>Synurales</taxon>
        <taxon>Neotessellaceae</taxon>
        <taxon>Neotessella</taxon>
    </lineage>
</organism>
<geneLocation type="plastid" evidence="8"/>
<dbReference type="InterPro" id="IPR010284">
    <property type="entry name" value="PSII_Ycf12_core-subunit"/>
</dbReference>
<evidence type="ECO:0000256" key="4">
    <source>
        <dbReference type="ARBA" id="ARBA00022989"/>
    </source>
</evidence>
<keyword evidence="4 7" id="KW-1133">Transmembrane helix</keyword>
<proteinExistence type="predicted"/>
<gene>
    <name evidence="8" type="primary">ycf12</name>
</gene>
<reference evidence="8" key="1">
    <citation type="submission" date="2018-08" db="EMBL/GenBank/DDBJ databases">
        <title>Comparative Plastid Genomics of Synurophyceae: Evolutionary Evidence of Lateral Gene Transfer and Inverted Repeat Dynamics.</title>
        <authorList>
            <person name="Kim J.I."/>
            <person name="Shin H."/>
            <person name="Skaloud P."/>
            <person name="Jung J."/>
            <person name="Yoon H.S."/>
            <person name="Archibald J.M."/>
            <person name="Shin W."/>
        </authorList>
    </citation>
    <scope>NUCLEOTIDE SEQUENCE</scope>
    <source>
        <strain evidence="8">CCMP1781</strain>
    </source>
</reference>
<accession>A0A3G2R091</accession>
<dbReference type="Pfam" id="PF05969">
    <property type="entry name" value="PSII_Ycf12"/>
    <property type="match status" value="1"/>
</dbReference>
<keyword evidence="2" id="KW-0602">Photosynthesis</keyword>
<keyword evidence="8" id="KW-0934">Plastid</keyword>
<dbReference type="AlphaFoldDB" id="A0A3G2R091"/>
<evidence type="ECO:0000256" key="2">
    <source>
        <dbReference type="ARBA" id="ARBA00022531"/>
    </source>
</evidence>
<protein>
    <submittedName>
        <fullName evidence="8">Photosystem I assembly protein Ycf12</fullName>
    </submittedName>
</protein>
<comment type="subcellular location">
    <subcellularLocation>
        <location evidence="1">Membrane</location>
        <topology evidence="1">Single-pass membrane protein</topology>
    </subcellularLocation>
</comment>
<evidence type="ECO:0000256" key="3">
    <source>
        <dbReference type="ARBA" id="ARBA00022692"/>
    </source>
</evidence>
<keyword evidence="5 7" id="KW-0472">Membrane</keyword>
<sequence length="32" mass="3530">MNFSVISQLIFTFLIVSIGPAIIAFLAYKKAL</sequence>
<feature type="transmembrane region" description="Helical" evidence="7">
    <location>
        <begin position="6"/>
        <end position="28"/>
    </location>
</feature>
<evidence type="ECO:0000256" key="1">
    <source>
        <dbReference type="ARBA" id="ARBA00004167"/>
    </source>
</evidence>